<accession>A0A2N3G696</accession>
<dbReference type="InterPro" id="IPR007551">
    <property type="entry name" value="YajQ/Smlt4090-like"/>
</dbReference>
<dbReference type="InterPro" id="IPR035570">
    <property type="entry name" value="UPF0234_N"/>
</dbReference>
<dbReference type="GO" id="GO:0005829">
    <property type="term" value="C:cytosol"/>
    <property type="evidence" value="ECO:0007669"/>
    <property type="project" value="TreeGrafter"/>
</dbReference>
<reference evidence="4 5" key="1">
    <citation type="journal article" date="2017" name="ISME J.">
        <title>Potential for microbial H2 and metal transformations associated with novel bacteria and archaea in deep terrestrial subsurface sediments.</title>
        <authorList>
            <person name="Hernsdorf A.W."/>
            <person name="Amano Y."/>
            <person name="Miyakawa K."/>
            <person name="Ise K."/>
            <person name="Suzuki Y."/>
            <person name="Anantharaman K."/>
            <person name="Probst A."/>
            <person name="Burstein D."/>
            <person name="Thomas B.C."/>
            <person name="Banfield J.F."/>
        </authorList>
    </citation>
    <scope>NUCLEOTIDE SEQUENCE [LARGE SCALE GENOMIC DNA]</scope>
    <source>
        <strain evidence="4">HGW-Actinobacteria-3</strain>
    </source>
</reference>
<dbReference type="PANTHER" id="PTHR30476:SF0">
    <property type="entry name" value="UPF0234 PROTEIN YAJQ"/>
    <property type="match status" value="1"/>
</dbReference>
<dbReference type="InterPro" id="IPR035571">
    <property type="entry name" value="UPF0234-like_C"/>
</dbReference>
<dbReference type="PANTHER" id="PTHR30476">
    <property type="entry name" value="UPF0234 PROTEIN YAJQ"/>
    <property type="match status" value="1"/>
</dbReference>
<dbReference type="Pfam" id="PF04461">
    <property type="entry name" value="YajQ"/>
    <property type="match status" value="1"/>
</dbReference>
<dbReference type="EMBL" id="PHEX01000025">
    <property type="protein sequence ID" value="PKQ28245.1"/>
    <property type="molecule type" value="Genomic_DNA"/>
</dbReference>
<dbReference type="Proteomes" id="UP000233654">
    <property type="component" value="Unassembled WGS sequence"/>
</dbReference>
<name>A0A2N3G696_9ACTN</name>
<evidence type="ECO:0000313" key="5">
    <source>
        <dbReference type="Proteomes" id="UP000233654"/>
    </source>
</evidence>
<comment type="similarity">
    <text evidence="2 3">Belongs to the YajQ family.</text>
</comment>
<dbReference type="AlphaFoldDB" id="A0A2N3G696"/>
<dbReference type="NCBIfam" id="NF003819">
    <property type="entry name" value="PRK05412.1"/>
    <property type="match status" value="1"/>
</dbReference>
<evidence type="ECO:0000256" key="1">
    <source>
        <dbReference type="ARBA" id="ARBA00022741"/>
    </source>
</evidence>
<organism evidence="4 5">
    <name type="scientific">Candidatus Anoxymicrobium japonicum</name>
    <dbReference type="NCBI Taxonomy" id="2013648"/>
    <lineage>
        <taxon>Bacteria</taxon>
        <taxon>Bacillati</taxon>
        <taxon>Actinomycetota</taxon>
        <taxon>Candidatus Geothermincolia</taxon>
        <taxon>Candidatus Geothermincolales</taxon>
        <taxon>Candidatus Anoxymicrobiaceae</taxon>
        <taxon>Candidatus Anoxymicrobium</taxon>
    </lineage>
</organism>
<dbReference type="Gene3D" id="3.30.70.860">
    <property type="match status" value="1"/>
</dbReference>
<dbReference type="GO" id="GO:0000166">
    <property type="term" value="F:nucleotide binding"/>
    <property type="evidence" value="ECO:0007669"/>
    <property type="project" value="UniProtKB-UniRule"/>
</dbReference>
<dbReference type="InterPro" id="IPR036183">
    <property type="entry name" value="YajQ-like_sf"/>
</dbReference>
<dbReference type="HAMAP" id="MF_00632">
    <property type="entry name" value="UPF0234"/>
    <property type="match status" value="1"/>
</dbReference>
<dbReference type="Gene3D" id="3.30.70.990">
    <property type="entry name" value="YajQ-like, domain 2"/>
    <property type="match status" value="1"/>
</dbReference>
<evidence type="ECO:0000256" key="2">
    <source>
        <dbReference type="ARBA" id="ARBA00093450"/>
    </source>
</evidence>
<sequence>MASGDSSFDIVSKVDIPELDNALNQARKEIDNRYDFKGAGSRIESTHETITAHSADEFHLNAIIEVIETRLTRRNVPIKAISWGAVQPGSKGTVKREAAILQGIDQDKAREITKFIKGVDKKINVTIQKDQVRVSSKSKDSLQNVIKAVKEHDFVLPLQFSNYR</sequence>
<dbReference type="SUPFAM" id="SSF89963">
    <property type="entry name" value="YajQ-like"/>
    <property type="match status" value="2"/>
</dbReference>
<proteinExistence type="inferred from homology"/>
<keyword evidence="1 3" id="KW-0547">Nucleotide-binding</keyword>
<protein>
    <recommendedName>
        <fullName evidence="3">Nucleotide-binding protein CVT63_03710</fullName>
    </recommendedName>
</protein>
<evidence type="ECO:0000256" key="3">
    <source>
        <dbReference type="HAMAP-Rule" id="MF_00632"/>
    </source>
</evidence>
<comment type="function">
    <text evidence="3">Nucleotide-binding protein.</text>
</comment>
<evidence type="ECO:0000313" key="4">
    <source>
        <dbReference type="EMBL" id="PKQ28245.1"/>
    </source>
</evidence>
<gene>
    <name evidence="4" type="ORF">CVT63_03710</name>
</gene>
<comment type="caution">
    <text evidence="4">The sequence shown here is derived from an EMBL/GenBank/DDBJ whole genome shotgun (WGS) entry which is preliminary data.</text>
</comment>
<dbReference type="CDD" id="cd11740">
    <property type="entry name" value="YajQ_like"/>
    <property type="match status" value="1"/>
</dbReference>